<name>A0ABZ1VC49_9ACTN</name>
<organism evidence="1 2">
    <name type="scientific">Streptomyces caniferus</name>
    <dbReference type="NCBI Taxonomy" id="285557"/>
    <lineage>
        <taxon>Bacteria</taxon>
        <taxon>Bacillati</taxon>
        <taxon>Actinomycetota</taxon>
        <taxon>Actinomycetes</taxon>
        <taxon>Kitasatosporales</taxon>
        <taxon>Streptomycetaceae</taxon>
        <taxon>Streptomyces</taxon>
    </lineage>
</organism>
<dbReference type="EMBL" id="CP108473">
    <property type="protein sequence ID" value="WUS20873.1"/>
    <property type="molecule type" value="Genomic_DNA"/>
</dbReference>
<evidence type="ECO:0000313" key="1">
    <source>
        <dbReference type="EMBL" id="WUS20873.1"/>
    </source>
</evidence>
<dbReference type="RefSeq" id="WP_328692201.1">
    <property type="nucleotide sequence ID" value="NZ_CP108005.1"/>
</dbReference>
<evidence type="ECO:0000313" key="2">
    <source>
        <dbReference type="Proteomes" id="UP001432292"/>
    </source>
</evidence>
<protein>
    <submittedName>
        <fullName evidence="1">Uncharacterized protein</fullName>
    </submittedName>
</protein>
<sequence>MRRRPARLAELRDGQANASGDELVQTLGLDMSEAVYQRGEPSDG</sequence>
<proteinExistence type="predicted"/>
<reference evidence="1" key="1">
    <citation type="submission" date="2022-10" db="EMBL/GenBank/DDBJ databases">
        <title>The complete genomes of actinobacterial strains from the NBC collection.</title>
        <authorList>
            <person name="Joergensen T.S."/>
            <person name="Alvarez Arevalo M."/>
            <person name="Sterndorff E.B."/>
            <person name="Faurdal D."/>
            <person name="Vuksanovic O."/>
            <person name="Mourched A.-S."/>
            <person name="Charusanti P."/>
            <person name="Shaw S."/>
            <person name="Blin K."/>
            <person name="Weber T."/>
        </authorList>
    </citation>
    <scope>NUCLEOTIDE SEQUENCE</scope>
    <source>
        <strain evidence="1">NBC_01256</strain>
    </source>
</reference>
<keyword evidence="2" id="KW-1185">Reference proteome</keyword>
<dbReference type="GeneID" id="96640699"/>
<gene>
    <name evidence="1" type="ORF">OG727_00355</name>
</gene>
<dbReference type="Proteomes" id="UP001432292">
    <property type="component" value="Chromosome"/>
</dbReference>
<accession>A0ABZ1VC49</accession>